<dbReference type="InterPro" id="IPR050565">
    <property type="entry name" value="LYPA1-2/EST-like"/>
</dbReference>
<dbReference type="EMBL" id="JBHSKX010000004">
    <property type="protein sequence ID" value="MFC5368787.1"/>
    <property type="molecule type" value="Genomic_DNA"/>
</dbReference>
<evidence type="ECO:0000313" key="5">
    <source>
        <dbReference type="Proteomes" id="UP001596201"/>
    </source>
</evidence>
<dbReference type="AlphaFoldDB" id="A0ABD5RGB5"/>
<comment type="caution">
    <text evidence="4">The sequence shown here is derived from an EMBL/GenBank/DDBJ whole genome shotgun (WGS) entry which is preliminary data.</text>
</comment>
<evidence type="ECO:0000259" key="3">
    <source>
        <dbReference type="Pfam" id="PF02230"/>
    </source>
</evidence>
<name>A0ABD5RGB5_9EURY</name>
<organism evidence="4 5">
    <name type="scientific">Salinirubrum litoreum</name>
    <dbReference type="NCBI Taxonomy" id="1126234"/>
    <lineage>
        <taxon>Archaea</taxon>
        <taxon>Methanobacteriati</taxon>
        <taxon>Methanobacteriota</taxon>
        <taxon>Stenosarchaea group</taxon>
        <taxon>Halobacteria</taxon>
        <taxon>Halobacteriales</taxon>
        <taxon>Haloferacaceae</taxon>
        <taxon>Salinirubrum</taxon>
    </lineage>
</organism>
<dbReference type="InterPro" id="IPR003140">
    <property type="entry name" value="PLipase/COase/thioEstase"/>
</dbReference>
<dbReference type="SUPFAM" id="SSF53474">
    <property type="entry name" value="alpha/beta-Hydrolases"/>
    <property type="match status" value="1"/>
</dbReference>
<protein>
    <submittedName>
        <fullName evidence="4">Alpha/beta hydrolase</fullName>
    </submittedName>
</protein>
<dbReference type="GO" id="GO:0016787">
    <property type="term" value="F:hydrolase activity"/>
    <property type="evidence" value="ECO:0007669"/>
    <property type="project" value="UniProtKB-KW"/>
</dbReference>
<gene>
    <name evidence="4" type="ORF">ACFPJ5_17830</name>
</gene>
<reference evidence="4 5" key="1">
    <citation type="journal article" date="2019" name="Int. J. Syst. Evol. Microbiol.">
        <title>The Global Catalogue of Microorganisms (GCM) 10K type strain sequencing project: providing services to taxonomists for standard genome sequencing and annotation.</title>
        <authorList>
            <consortium name="The Broad Institute Genomics Platform"/>
            <consortium name="The Broad Institute Genome Sequencing Center for Infectious Disease"/>
            <person name="Wu L."/>
            <person name="Ma J."/>
        </authorList>
    </citation>
    <scope>NUCLEOTIDE SEQUENCE [LARGE SCALE GENOMIC DNA]</scope>
    <source>
        <strain evidence="4 5">CGMCC 1.12237</strain>
    </source>
</reference>
<dbReference type="InterPro" id="IPR029058">
    <property type="entry name" value="AB_hydrolase_fold"/>
</dbReference>
<feature type="domain" description="Phospholipase/carboxylesterase/thioesterase" evidence="3">
    <location>
        <begin position="18"/>
        <end position="208"/>
    </location>
</feature>
<evidence type="ECO:0000313" key="4">
    <source>
        <dbReference type="EMBL" id="MFC5368787.1"/>
    </source>
</evidence>
<dbReference type="Gene3D" id="3.40.50.1820">
    <property type="entry name" value="alpha/beta hydrolase"/>
    <property type="match status" value="1"/>
</dbReference>
<dbReference type="RefSeq" id="WP_227231357.1">
    <property type="nucleotide sequence ID" value="NZ_JAJCVJ010000003.1"/>
</dbReference>
<evidence type="ECO:0000256" key="2">
    <source>
        <dbReference type="ARBA" id="ARBA00022801"/>
    </source>
</evidence>
<keyword evidence="2 4" id="KW-0378">Hydrolase</keyword>
<proteinExistence type="inferred from homology"/>
<sequence length="213" mass="22578">MSGPHQNQPVATAGTAPEDAQAGVVLVHGRGATARGMVGIAEDIGVDGVAYRAPQAARGSWYPNRFIAPIEQNEPHLASALQAVSDSVESFVDAGIPYDRIVVLGFSQGACLGSEFVARTTRRYGGVVAFSGGLIGPLGSEFDHEGDLEGTPVFLGCSDSDPHIPVERVHETRDVFERLGGEVEERIYEGMGHTINADEIGYVRELLSDLTSD</sequence>
<evidence type="ECO:0000256" key="1">
    <source>
        <dbReference type="ARBA" id="ARBA00006499"/>
    </source>
</evidence>
<dbReference type="Proteomes" id="UP001596201">
    <property type="component" value="Unassembled WGS sequence"/>
</dbReference>
<dbReference type="Pfam" id="PF02230">
    <property type="entry name" value="Abhydrolase_2"/>
    <property type="match status" value="1"/>
</dbReference>
<keyword evidence="5" id="KW-1185">Reference proteome</keyword>
<comment type="similarity">
    <text evidence="1">Belongs to the AB hydrolase superfamily. AB hydrolase 2 family.</text>
</comment>
<dbReference type="PANTHER" id="PTHR10655">
    <property type="entry name" value="LYSOPHOSPHOLIPASE-RELATED"/>
    <property type="match status" value="1"/>
</dbReference>
<dbReference type="PANTHER" id="PTHR10655:SF17">
    <property type="entry name" value="LYSOPHOSPHOLIPASE-LIKE PROTEIN 1"/>
    <property type="match status" value="1"/>
</dbReference>
<accession>A0ABD5RGB5</accession>